<reference evidence="2" key="1">
    <citation type="submission" date="2016-12" db="EMBL/GenBank/DDBJ databases">
        <title>Comparative genomics of four Isosphaeraceae planctomycetes: a common pool of plasmids and glycoside hydrolase genes.</title>
        <authorList>
            <person name="Ivanova A."/>
        </authorList>
    </citation>
    <scope>NUCLEOTIDE SEQUENCE [LARGE SCALE GENOMIC DNA]</scope>
    <source>
        <strain evidence="2">PX4</strain>
    </source>
</reference>
<dbReference type="KEGG" id="pbor:BSF38_04447"/>
<sequence length="66" mass="7449">MSTVEEIERAIQQLPPEKLTELRAWFVAFDAEGWDRDLDEDLRAGLLDQLGDDALADLDEGRCSSL</sequence>
<dbReference type="OrthoDB" id="9800707at2"/>
<dbReference type="Proteomes" id="UP000186309">
    <property type="component" value="Chromosome"/>
</dbReference>
<accession>A0A1U7CVE0</accession>
<evidence type="ECO:0000313" key="1">
    <source>
        <dbReference type="EMBL" id="APW62891.1"/>
    </source>
</evidence>
<dbReference type="AlphaFoldDB" id="A0A1U7CVE0"/>
<dbReference type="RefSeq" id="WP_076349312.1">
    <property type="nucleotide sequence ID" value="NZ_CP019082.1"/>
</dbReference>
<evidence type="ECO:0008006" key="3">
    <source>
        <dbReference type="Google" id="ProtNLM"/>
    </source>
</evidence>
<gene>
    <name evidence="1" type="ORF">BSF38_04447</name>
</gene>
<protein>
    <recommendedName>
        <fullName evidence="3">DUF2281 domain-containing protein</fullName>
    </recommendedName>
</protein>
<organism evidence="1 2">
    <name type="scientific">Paludisphaera borealis</name>
    <dbReference type="NCBI Taxonomy" id="1387353"/>
    <lineage>
        <taxon>Bacteria</taxon>
        <taxon>Pseudomonadati</taxon>
        <taxon>Planctomycetota</taxon>
        <taxon>Planctomycetia</taxon>
        <taxon>Isosphaerales</taxon>
        <taxon>Isosphaeraceae</taxon>
        <taxon>Paludisphaera</taxon>
    </lineage>
</organism>
<name>A0A1U7CVE0_9BACT</name>
<dbReference type="EMBL" id="CP019082">
    <property type="protein sequence ID" value="APW62891.1"/>
    <property type="molecule type" value="Genomic_DNA"/>
</dbReference>
<proteinExistence type="predicted"/>
<evidence type="ECO:0000313" key="2">
    <source>
        <dbReference type="Proteomes" id="UP000186309"/>
    </source>
</evidence>
<keyword evidence="2" id="KW-1185">Reference proteome</keyword>